<keyword evidence="3" id="KW-0808">Transferase</keyword>
<dbReference type="RefSeq" id="WP_194502782.1">
    <property type="nucleotide sequence ID" value="NZ_JADIVZ010000002.1"/>
</dbReference>
<dbReference type="Proteomes" id="UP000656804">
    <property type="component" value="Unassembled WGS sequence"/>
</dbReference>
<evidence type="ECO:0000256" key="1">
    <source>
        <dbReference type="ARBA" id="ARBA00022833"/>
    </source>
</evidence>
<proteinExistence type="predicted"/>
<gene>
    <name evidence="3" type="ORF">ISG29_07775</name>
</gene>
<dbReference type="InterPro" id="IPR024078">
    <property type="entry name" value="LmbE-like_dom_sf"/>
</dbReference>
<name>A0A930YAN7_9ACTN</name>
<dbReference type="GO" id="GO:0009312">
    <property type="term" value="P:oligosaccharide biosynthetic process"/>
    <property type="evidence" value="ECO:0007669"/>
    <property type="project" value="InterPro"/>
</dbReference>
<dbReference type="GO" id="GO:0016137">
    <property type="term" value="P:glycoside metabolic process"/>
    <property type="evidence" value="ECO:0007669"/>
    <property type="project" value="UniProtKB-ARBA"/>
</dbReference>
<keyword evidence="3" id="KW-0489">Methyltransferase</keyword>
<dbReference type="PANTHER" id="PTHR12993:SF29">
    <property type="entry name" value="BLR3841 PROTEIN"/>
    <property type="match status" value="1"/>
</dbReference>
<protein>
    <submittedName>
        <fullName evidence="3">Bifunctional PIG-L family deacetylase/class I SAM-dependent methyltransferase</fullName>
    </submittedName>
</protein>
<evidence type="ECO:0000313" key="4">
    <source>
        <dbReference type="Proteomes" id="UP000656804"/>
    </source>
</evidence>
<organism evidence="3 4">
    <name type="scientific">Nocardioides acrostichi</name>
    <dbReference type="NCBI Taxonomy" id="2784339"/>
    <lineage>
        <taxon>Bacteria</taxon>
        <taxon>Bacillati</taxon>
        <taxon>Actinomycetota</taxon>
        <taxon>Actinomycetes</taxon>
        <taxon>Propionibacteriales</taxon>
        <taxon>Nocardioidaceae</taxon>
        <taxon>Nocardioides</taxon>
    </lineage>
</organism>
<dbReference type="PANTHER" id="PTHR12993">
    <property type="entry name" value="N-ACETYLGLUCOSAMINYL-PHOSPHATIDYLINOSITOL DE-N-ACETYLASE-RELATED"/>
    <property type="match status" value="1"/>
</dbReference>
<dbReference type="CDD" id="cd02440">
    <property type="entry name" value="AdoMet_MTases"/>
    <property type="match status" value="1"/>
</dbReference>
<dbReference type="EMBL" id="JADIVZ010000002">
    <property type="protein sequence ID" value="MBF4161588.1"/>
    <property type="molecule type" value="Genomic_DNA"/>
</dbReference>
<dbReference type="Pfam" id="PF05401">
    <property type="entry name" value="NodS"/>
    <property type="match status" value="1"/>
</dbReference>
<dbReference type="InterPro" id="IPR003737">
    <property type="entry name" value="GlcNAc_PI_deacetylase-related"/>
</dbReference>
<sequence length="455" mass="49801">MTAQVTTFDHRDAGTARESWRGAPQWQAMPALAPDWLAEHDLVLVVAAHPDDETLGAGGLLARAAADGVRTEVVVLTAGERSHPDSPTHSPERLARLRREELHAAVRALSPRCAAVLLGLPDGEVAAHLDLITAHVVERLRGARRPLVVAPWRGDGHPDHEAAGRAAATAAQRTDADLLEYPVWFWHWGSPTDAPWDVLRALPLRGPERSAKSRAMQAHLTQVAPLSSAPGDEVLLSETFLAHFCDDHEVFVQATPGDTDDTALDDLHHEGREPWGVDERWYEERKRALVLACLPWRDLGDVLEVGCSTGSLAESLAGRAERVLAIDSSPQAVASARRRLQAAPQVRVERRRVPHEWPEGRFDLVVCSEVGYFLSPVELRGLVARVRDSLTAEAVVLLCHWRHPVYGWPLDADAVHTAFVDDLTGDGTARVAVRHVERDVEVVVLATGGWPVADE</sequence>
<dbReference type="Gene3D" id="3.40.50.10320">
    <property type="entry name" value="LmbE-like"/>
    <property type="match status" value="1"/>
</dbReference>
<evidence type="ECO:0000313" key="3">
    <source>
        <dbReference type="EMBL" id="MBF4161588.1"/>
    </source>
</evidence>
<dbReference type="InterPro" id="IPR029063">
    <property type="entry name" value="SAM-dependent_MTases_sf"/>
</dbReference>
<keyword evidence="1" id="KW-0862">Zinc</keyword>
<dbReference type="Gene3D" id="3.40.50.150">
    <property type="entry name" value="Vaccinia Virus protein VP39"/>
    <property type="match status" value="1"/>
</dbReference>
<dbReference type="GO" id="GO:0032259">
    <property type="term" value="P:methylation"/>
    <property type="evidence" value="ECO:0007669"/>
    <property type="project" value="UniProtKB-KW"/>
</dbReference>
<dbReference type="SUPFAM" id="SSF102588">
    <property type="entry name" value="LmbE-like"/>
    <property type="match status" value="1"/>
</dbReference>
<dbReference type="SUPFAM" id="SSF53335">
    <property type="entry name" value="S-adenosyl-L-methionine-dependent methyltransferases"/>
    <property type="match status" value="1"/>
</dbReference>
<dbReference type="InterPro" id="IPR008715">
    <property type="entry name" value="SAM-MeTfrase_NodS-like"/>
</dbReference>
<comment type="caution">
    <text evidence="3">The sequence shown here is derived from an EMBL/GenBank/DDBJ whole genome shotgun (WGS) entry which is preliminary data.</text>
</comment>
<dbReference type="GO" id="GO:0016811">
    <property type="term" value="F:hydrolase activity, acting on carbon-nitrogen (but not peptide) bonds, in linear amides"/>
    <property type="evidence" value="ECO:0007669"/>
    <property type="project" value="TreeGrafter"/>
</dbReference>
<evidence type="ECO:0000256" key="2">
    <source>
        <dbReference type="SAM" id="MobiDB-lite"/>
    </source>
</evidence>
<keyword evidence="4" id="KW-1185">Reference proteome</keyword>
<feature type="region of interest" description="Disordered" evidence="2">
    <location>
        <begin position="1"/>
        <end position="22"/>
    </location>
</feature>
<accession>A0A930YAN7</accession>
<dbReference type="AlphaFoldDB" id="A0A930YAN7"/>
<reference evidence="3" key="1">
    <citation type="submission" date="2020-11" db="EMBL/GenBank/DDBJ databases">
        <title>Nocardioides sp. CBS4Y-1, whole genome shotgun sequence.</title>
        <authorList>
            <person name="Tuo L."/>
        </authorList>
    </citation>
    <scope>NUCLEOTIDE SEQUENCE</scope>
    <source>
        <strain evidence="3">CBS4Y-1</strain>
    </source>
</reference>
<feature type="compositionally biased region" description="Basic and acidic residues" evidence="2">
    <location>
        <begin position="8"/>
        <end position="20"/>
    </location>
</feature>
<dbReference type="Pfam" id="PF02585">
    <property type="entry name" value="PIG-L"/>
    <property type="match status" value="1"/>
</dbReference>
<dbReference type="GO" id="GO:0008757">
    <property type="term" value="F:S-adenosylmethionine-dependent methyltransferase activity"/>
    <property type="evidence" value="ECO:0007669"/>
    <property type="project" value="InterPro"/>
</dbReference>